<evidence type="ECO:0000256" key="1">
    <source>
        <dbReference type="SAM" id="Phobius"/>
    </source>
</evidence>
<evidence type="ECO:0000313" key="3">
    <source>
        <dbReference type="Proteomes" id="UP001236585"/>
    </source>
</evidence>
<name>A0ABY8VXH7_9MYCO</name>
<gene>
    <name evidence="2" type="ORF">PT015_01365</name>
</gene>
<protein>
    <submittedName>
        <fullName evidence="2">Uncharacterized protein</fullName>
    </submittedName>
</protein>
<reference evidence="2 3" key="1">
    <citation type="journal article" date="2023" name="Microbiol. Resour. Announc.">
        <title>Complete Genome Sequence of Mycobacterium wuenschmanii, a novel Nontuberculous Mycobacterium Isolated from a captive population of Amazon Milk Frogs.</title>
        <authorList>
            <person name="Hicks J."/>
            <person name="Zeineldin M."/>
            <person name="Ward H."/>
            <person name="Wuenschmann A."/>
            <person name="Camp P."/>
            <person name="Farrell D."/>
            <person name="Lehman K."/>
            <person name="Thacker T."/>
            <person name="Cuthbert E."/>
        </authorList>
    </citation>
    <scope>NUCLEOTIDE SEQUENCE [LARGE SCALE GENOMIC DNA]</scope>
    <source>
        <strain evidence="2 3">Wuenschmanii</strain>
    </source>
</reference>
<keyword evidence="3" id="KW-1185">Reference proteome</keyword>
<dbReference type="RefSeq" id="WP_285188275.1">
    <property type="nucleotide sequence ID" value="NZ_CP126981.1"/>
</dbReference>
<feature type="transmembrane region" description="Helical" evidence="1">
    <location>
        <begin position="41"/>
        <end position="61"/>
    </location>
</feature>
<proteinExistence type="predicted"/>
<accession>A0ABY8VXH7</accession>
<evidence type="ECO:0000313" key="2">
    <source>
        <dbReference type="EMBL" id="WIM88202.1"/>
    </source>
</evidence>
<organism evidence="2 3">
    <name type="scientific">Candidatus Mycobacterium wuenschmannii</name>
    <dbReference type="NCBI Taxonomy" id="3027808"/>
    <lineage>
        <taxon>Bacteria</taxon>
        <taxon>Bacillati</taxon>
        <taxon>Actinomycetota</taxon>
        <taxon>Actinomycetes</taxon>
        <taxon>Mycobacteriales</taxon>
        <taxon>Mycobacteriaceae</taxon>
        <taxon>Mycobacterium</taxon>
    </lineage>
</organism>
<keyword evidence="1" id="KW-1133">Transmembrane helix</keyword>
<dbReference type="EMBL" id="CP126981">
    <property type="protein sequence ID" value="WIM88202.1"/>
    <property type="molecule type" value="Genomic_DNA"/>
</dbReference>
<sequence>MLIALVIAAVGAGCYWAGKNTRSYPPAETQRREALRDPVRVWPWVAAAAVLGILLLGMAAGPIGGLGGPGFFAGLVGP</sequence>
<keyword evidence="1" id="KW-0812">Transmembrane</keyword>
<keyword evidence="1" id="KW-0472">Membrane</keyword>
<dbReference type="Proteomes" id="UP001236585">
    <property type="component" value="Chromosome"/>
</dbReference>